<organism evidence="10">
    <name type="scientific">bioreactor metagenome</name>
    <dbReference type="NCBI Taxonomy" id="1076179"/>
    <lineage>
        <taxon>unclassified sequences</taxon>
        <taxon>metagenomes</taxon>
        <taxon>ecological metagenomes</taxon>
    </lineage>
</organism>
<keyword evidence="3 10" id="KW-0808">Transferase</keyword>
<evidence type="ECO:0000256" key="6">
    <source>
        <dbReference type="ARBA" id="ARBA00022989"/>
    </source>
</evidence>
<feature type="transmembrane region" description="Helical" evidence="8">
    <location>
        <begin position="218"/>
        <end position="235"/>
    </location>
</feature>
<reference evidence="10" key="1">
    <citation type="submission" date="2019-08" db="EMBL/GenBank/DDBJ databases">
        <authorList>
            <person name="Kucharzyk K."/>
            <person name="Murdoch R.W."/>
            <person name="Higgins S."/>
            <person name="Loffler F."/>
        </authorList>
    </citation>
    <scope>NUCLEOTIDE SEQUENCE</scope>
</reference>
<evidence type="ECO:0000313" key="10">
    <source>
        <dbReference type="EMBL" id="MPM60175.1"/>
    </source>
</evidence>
<dbReference type="PANTHER" id="PTHR48090:SF3">
    <property type="entry name" value="UNDECAPRENYL-PHOSPHATE 4-DEOXY-4-FORMAMIDO-L-ARABINOSE TRANSFERASE"/>
    <property type="match status" value="1"/>
</dbReference>
<dbReference type="AlphaFoldDB" id="A0A645B422"/>
<evidence type="ECO:0000256" key="8">
    <source>
        <dbReference type="SAM" id="Phobius"/>
    </source>
</evidence>
<evidence type="ECO:0000256" key="1">
    <source>
        <dbReference type="ARBA" id="ARBA00022475"/>
    </source>
</evidence>
<keyword evidence="1" id="KW-1003">Cell membrane</keyword>
<feature type="domain" description="Glycosyltransferase 2-like" evidence="9">
    <location>
        <begin position="7"/>
        <end position="164"/>
    </location>
</feature>
<dbReference type="InterPro" id="IPR001173">
    <property type="entry name" value="Glyco_trans_2-like"/>
</dbReference>
<proteinExistence type="predicted"/>
<keyword evidence="4 8" id="KW-0812">Transmembrane</keyword>
<dbReference type="EC" id="2.4.1.-" evidence="10"/>
<accession>A0A645B422</accession>
<keyword evidence="6 8" id="KW-1133">Transmembrane helix</keyword>
<dbReference type="CDD" id="cd04179">
    <property type="entry name" value="DPM_DPG-synthase_like"/>
    <property type="match status" value="1"/>
</dbReference>
<keyword evidence="7 8" id="KW-0472">Membrane</keyword>
<dbReference type="GO" id="GO:0005886">
    <property type="term" value="C:plasma membrane"/>
    <property type="evidence" value="ECO:0007669"/>
    <property type="project" value="TreeGrafter"/>
</dbReference>
<evidence type="ECO:0000256" key="7">
    <source>
        <dbReference type="ARBA" id="ARBA00023136"/>
    </source>
</evidence>
<evidence type="ECO:0000256" key="2">
    <source>
        <dbReference type="ARBA" id="ARBA00022676"/>
    </source>
</evidence>
<dbReference type="EMBL" id="VSSQ01017666">
    <property type="protein sequence ID" value="MPM60175.1"/>
    <property type="molecule type" value="Genomic_DNA"/>
</dbReference>
<comment type="caution">
    <text evidence="10">The sequence shown here is derived from an EMBL/GenBank/DDBJ whole genome shotgun (WGS) entry which is preliminary data.</text>
</comment>
<evidence type="ECO:0000256" key="4">
    <source>
        <dbReference type="ARBA" id="ARBA00022692"/>
    </source>
</evidence>
<dbReference type="InterPro" id="IPR050256">
    <property type="entry name" value="Glycosyltransferase_2"/>
</dbReference>
<protein>
    <submittedName>
        <fullName evidence="10">Polyprenol monophosphomannose synthase</fullName>
        <ecNumber evidence="10">2.4.1.-</ecNumber>
    </submittedName>
</protein>
<name>A0A645B422_9ZZZZ</name>
<dbReference type="PANTHER" id="PTHR48090">
    <property type="entry name" value="UNDECAPRENYL-PHOSPHATE 4-DEOXY-4-FORMAMIDO-L-ARABINOSE TRANSFERASE-RELATED"/>
    <property type="match status" value="1"/>
</dbReference>
<keyword evidence="5" id="KW-0448">Lipopolysaccharide biosynthesis</keyword>
<dbReference type="InterPro" id="IPR029044">
    <property type="entry name" value="Nucleotide-diphossugar_trans"/>
</dbReference>
<dbReference type="Gene3D" id="3.90.550.10">
    <property type="entry name" value="Spore Coat Polysaccharide Biosynthesis Protein SpsA, Chain A"/>
    <property type="match status" value="1"/>
</dbReference>
<dbReference type="GO" id="GO:0009103">
    <property type="term" value="P:lipopolysaccharide biosynthetic process"/>
    <property type="evidence" value="ECO:0007669"/>
    <property type="project" value="UniProtKB-KW"/>
</dbReference>
<gene>
    <name evidence="10" type="primary">ppm1_14</name>
    <name evidence="10" type="ORF">SDC9_107023</name>
</gene>
<dbReference type="GO" id="GO:0099621">
    <property type="term" value="F:undecaprenyl-phosphate 4-deoxy-4-formamido-L-arabinose transferase activity"/>
    <property type="evidence" value="ECO:0007669"/>
    <property type="project" value="TreeGrafter"/>
</dbReference>
<evidence type="ECO:0000256" key="3">
    <source>
        <dbReference type="ARBA" id="ARBA00022679"/>
    </source>
</evidence>
<evidence type="ECO:0000259" key="9">
    <source>
        <dbReference type="Pfam" id="PF00535"/>
    </source>
</evidence>
<dbReference type="SUPFAM" id="SSF53448">
    <property type="entry name" value="Nucleotide-diphospho-sugar transferases"/>
    <property type="match status" value="1"/>
</dbReference>
<evidence type="ECO:0000256" key="5">
    <source>
        <dbReference type="ARBA" id="ARBA00022985"/>
    </source>
</evidence>
<dbReference type="Pfam" id="PF00535">
    <property type="entry name" value="Glycos_transf_2"/>
    <property type="match status" value="1"/>
</dbReference>
<keyword evidence="2 10" id="KW-0328">Glycosyltransferase</keyword>
<sequence length="242" mass="27873">MNKVLMIVPSYNEELNLKTVANDIKENFSEADILFINDCSKDDTLNVIKSIEGVSYLDLPINLGYSYAVQTGLKYAAQEDYDYLIQFDGDGQHLASEAKKMYEHALETEADIVIGSRFLSTTNYQHSFFRKVGTKLFQIIIKMLTGKKIYDPTSGLQVLKRKVFAPLSKIYAYPEFPDANLLIELIYQGYSIEEMSVQMKNREFGESMHGGIIKPIKYMFKMFYYIIMVFFNNLTGKKKVKK</sequence>